<dbReference type="GO" id="GO:0042597">
    <property type="term" value="C:periplasmic space"/>
    <property type="evidence" value="ECO:0007669"/>
    <property type="project" value="UniProtKB-SubCell"/>
</dbReference>
<dbReference type="PANTHER" id="PTHR33751">
    <property type="entry name" value="CBB3-TYPE CYTOCHROME C OXIDASE SUBUNIT FIXP"/>
    <property type="match status" value="1"/>
</dbReference>
<dbReference type="AlphaFoldDB" id="A0A848G0V4"/>
<feature type="binding site" description="covalent" evidence="8">
    <location>
        <position position="128"/>
    </location>
    <ligand>
        <name>heme c</name>
        <dbReference type="ChEBI" id="CHEBI:61717"/>
        <label>2</label>
    </ligand>
</feature>
<dbReference type="InterPro" id="IPR024167">
    <property type="entry name" value="Cytochrome_c4-like"/>
</dbReference>
<dbReference type="GO" id="GO:0009055">
    <property type="term" value="F:electron transfer activity"/>
    <property type="evidence" value="ECO:0007669"/>
    <property type="project" value="InterPro"/>
</dbReference>
<dbReference type="GO" id="GO:0005506">
    <property type="term" value="F:iron ion binding"/>
    <property type="evidence" value="ECO:0007669"/>
    <property type="project" value="InterPro"/>
</dbReference>
<proteinExistence type="predicted"/>
<evidence type="ECO:0000313" key="12">
    <source>
        <dbReference type="Proteomes" id="UP000580043"/>
    </source>
</evidence>
<feature type="binding site" description="axial binding residue" evidence="9">
    <location>
        <position position="178"/>
    </location>
    <ligand>
        <name>heme c</name>
        <dbReference type="ChEBI" id="CHEBI:61717"/>
        <label>2</label>
    </ligand>
    <ligandPart>
        <name>Fe</name>
        <dbReference type="ChEBI" id="CHEBI:18248"/>
    </ligandPart>
</feature>
<evidence type="ECO:0000256" key="8">
    <source>
        <dbReference type="PIRSR" id="PIRSR000005-1"/>
    </source>
</evidence>
<evidence type="ECO:0000256" key="4">
    <source>
        <dbReference type="ARBA" id="ARBA00022723"/>
    </source>
</evidence>
<sequence length="200" mass="21480">MAVTAIVFGAGAAAAERVGDPLAGKAWSEDNVCKECHNPDGNSTVAEYPRLGGQQVAYLYKQLRDFRDGRRKNVIMQALTQDLGDRELADVSAHFSVQPAMKGAAPVANPLGRRLFEQGDPERRIPACAGCHGADGKGLALAASQAYPAIGGQHRFYLRGQLQDWRSETRRNSPDGVMNQVARTLGDADIEALADYLSGL</sequence>
<keyword evidence="12" id="KW-1185">Reference proteome</keyword>
<keyword evidence="2" id="KW-0813">Transport</keyword>
<dbReference type="PIRSF" id="PIRSF000005">
    <property type="entry name" value="Cytochrome_c4"/>
    <property type="match status" value="1"/>
</dbReference>
<dbReference type="PANTHER" id="PTHR33751:SF9">
    <property type="entry name" value="CYTOCHROME C4"/>
    <property type="match status" value="1"/>
</dbReference>
<evidence type="ECO:0000256" key="9">
    <source>
        <dbReference type="PIRSR" id="PIRSR000005-2"/>
    </source>
</evidence>
<keyword evidence="7 9" id="KW-0408">Iron</keyword>
<comment type="caution">
    <text evidence="11">The sequence shown here is derived from an EMBL/GenBank/DDBJ whole genome shotgun (WGS) entry which is preliminary data.</text>
</comment>
<dbReference type="InterPro" id="IPR009056">
    <property type="entry name" value="Cyt_c-like_dom"/>
</dbReference>
<organism evidence="11 12">
    <name type="scientific">Zoogloea dura</name>
    <dbReference type="NCBI Taxonomy" id="2728840"/>
    <lineage>
        <taxon>Bacteria</taxon>
        <taxon>Pseudomonadati</taxon>
        <taxon>Pseudomonadota</taxon>
        <taxon>Betaproteobacteria</taxon>
        <taxon>Rhodocyclales</taxon>
        <taxon>Zoogloeaceae</taxon>
        <taxon>Zoogloea</taxon>
    </lineage>
</organism>
<comment type="subcellular location">
    <subcellularLocation>
        <location evidence="1">Periplasm</location>
    </subcellularLocation>
</comment>
<dbReference type="InterPro" id="IPR050597">
    <property type="entry name" value="Cytochrome_c_Oxidase_Subunit"/>
</dbReference>
<feature type="binding site" description="axial binding residue" evidence="9">
    <location>
        <position position="37"/>
    </location>
    <ligand>
        <name>heme c</name>
        <dbReference type="ChEBI" id="CHEBI:61717"/>
        <label>1</label>
    </ligand>
    <ligandPart>
        <name>Fe</name>
        <dbReference type="ChEBI" id="CHEBI:18248"/>
    </ligandPart>
</feature>
<dbReference type="EMBL" id="JABBGA010000002">
    <property type="protein sequence ID" value="NML24695.1"/>
    <property type="molecule type" value="Genomic_DNA"/>
</dbReference>
<keyword evidence="3 8" id="KW-0349">Heme</keyword>
<dbReference type="PROSITE" id="PS51007">
    <property type="entry name" value="CYTC"/>
    <property type="match status" value="2"/>
</dbReference>
<name>A0A848G0V4_9RHOO</name>
<dbReference type="SUPFAM" id="SSF46626">
    <property type="entry name" value="Cytochrome c"/>
    <property type="match status" value="2"/>
</dbReference>
<feature type="binding site" description="covalent" evidence="8">
    <location>
        <position position="36"/>
    </location>
    <ligand>
        <name>heme c</name>
        <dbReference type="ChEBI" id="CHEBI:61717"/>
        <label>1</label>
    </ligand>
</feature>
<feature type="binding site" description="covalent" evidence="8">
    <location>
        <position position="131"/>
    </location>
    <ligand>
        <name>heme c</name>
        <dbReference type="ChEBI" id="CHEBI:61717"/>
        <label>2</label>
    </ligand>
</feature>
<evidence type="ECO:0000256" key="3">
    <source>
        <dbReference type="ARBA" id="ARBA00022617"/>
    </source>
</evidence>
<evidence type="ECO:0000256" key="6">
    <source>
        <dbReference type="ARBA" id="ARBA00022982"/>
    </source>
</evidence>
<evidence type="ECO:0000256" key="1">
    <source>
        <dbReference type="ARBA" id="ARBA00004418"/>
    </source>
</evidence>
<feature type="domain" description="Cytochrome c" evidence="10">
    <location>
        <begin position="107"/>
        <end position="200"/>
    </location>
</feature>
<gene>
    <name evidence="11" type="ORF">HHL15_02990</name>
</gene>
<evidence type="ECO:0000256" key="2">
    <source>
        <dbReference type="ARBA" id="ARBA00022448"/>
    </source>
</evidence>
<dbReference type="Gene3D" id="1.10.760.10">
    <property type="entry name" value="Cytochrome c-like domain"/>
    <property type="match status" value="2"/>
</dbReference>
<evidence type="ECO:0000259" key="10">
    <source>
        <dbReference type="PROSITE" id="PS51007"/>
    </source>
</evidence>
<evidence type="ECO:0000256" key="7">
    <source>
        <dbReference type="ARBA" id="ARBA00023004"/>
    </source>
</evidence>
<dbReference type="Pfam" id="PF00034">
    <property type="entry name" value="Cytochrom_C"/>
    <property type="match status" value="1"/>
</dbReference>
<feature type="domain" description="Cytochrome c" evidence="10">
    <location>
        <begin position="19"/>
        <end position="99"/>
    </location>
</feature>
<protein>
    <submittedName>
        <fullName evidence="11">Cytochrome c4</fullName>
    </submittedName>
</protein>
<reference evidence="11 12" key="1">
    <citation type="submission" date="2020-04" db="EMBL/GenBank/DDBJ databases">
        <title>Zoogloea sp. G-4-1-14 isolated from soil.</title>
        <authorList>
            <person name="Dahal R.H."/>
        </authorList>
    </citation>
    <scope>NUCLEOTIDE SEQUENCE [LARGE SCALE GENOMIC DNA]</scope>
    <source>
        <strain evidence="11 12">G-4-1-14</strain>
    </source>
</reference>
<dbReference type="InterPro" id="IPR036909">
    <property type="entry name" value="Cyt_c-like_dom_sf"/>
</dbReference>
<keyword evidence="5" id="KW-0574">Periplasm</keyword>
<feature type="binding site" description="covalent" evidence="8">
    <location>
        <position position="33"/>
    </location>
    <ligand>
        <name>heme c</name>
        <dbReference type="ChEBI" id="CHEBI:61717"/>
        <label>1</label>
    </ligand>
</feature>
<evidence type="ECO:0000256" key="5">
    <source>
        <dbReference type="ARBA" id="ARBA00022764"/>
    </source>
</evidence>
<dbReference type="GO" id="GO:0020037">
    <property type="term" value="F:heme binding"/>
    <property type="evidence" value="ECO:0007669"/>
    <property type="project" value="InterPro"/>
</dbReference>
<accession>A0A848G0V4</accession>
<evidence type="ECO:0000313" key="11">
    <source>
        <dbReference type="EMBL" id="NML24695.1"/>
    </source>
</evidence>
<feature type="binding site" description="axial binding residue" evidence="9">
    <location>
        <position position="76"/>
    </location>
    <ligand>
        <name>heme c</name>
        <dbReference type="ChEBI" id="CHEBI:61717"/>
        <label>1</label>
    </ligand>
    <ligandPart>
        <name>Fe</name>
        <dbReference type="ChEBI" id="CHEBI:18248"/>
    </ligandPart>
</feature>
<dbReference type="Proteomes" id="UP000580043">
    <property type="component" value="Unassembled WGS sequence"/>
</dbReference>
<comment type="PTM">
    <text evidence="8">Binds 2 heme c groups covalently per subunit.</text>
</comment>
<keyword evidence="4 9" id="KW-0479">Metal-binding</keyword>
<keyword evidence="6" id="KW-0249">Electron transport</keyword>
<feature type="binding site" description="axial binding residue" evidence="9">
    <location>
        <position position="132"/>
    </location>
    <ligand>
        <name>heme c</name>
        <dbReference type="ChEBI" id="CHEBI:61717"/>
        <label>2</label>
    </ligand>
    <ligandPart>
        <name>Fe</name>
        <dbReference type="ChEBI" id="CHEBI:18248"/>
    </ligandPart>
</feature>